<dbReference type="HOGENOM" id="CLU_1479151_0_0_11"/>
<dbReference type="KEGG" id="aoi:AORI_1906"/>
<accession>R4SLR6</accession>
<evidence type="ECO:0000313" key="1">
    <source>
        <dbReference type="EMBL" id="AGM04494.1"/>
    </source>
</evidence>
<organism evidence="1 2">
    <name type="scientific">Amycolatopsis keratiniphila</name>
    <dbReference type="NCBI Taxonomy" id="129921"/>
    <lineage>
        <taxon>Bacteria</taxon>
        <taxon>Bacillati</taxon>
        <taxon>Actinomycetota</taxon>
        <taxon>Actinomycetes</taxon>
        <taxon>Pseudonocardiales</taxon>
        <taxon>Pseudonocardiaceae</taxon>
        <taxon>Amycolatopsis</taxon>
        <taxon>Amycolatopsis japonica group</taxon>
    </lineage>
</organism>
<keyword evidence="2" id="KW-1185">Reference proteome</keyword>
<dbReference type="Proteomes" id="UP000013968">
    <property type="component" value="Chromosome"/>
</dbReference>
<dbReference type="EMBL" id="CP003410">
    <property type="protein sequence ID" value="AGM04494.1"/>
    <property type="molecule type" value="Genomic_DNA"/>
</dbReference>
<dbReference type="PATRIC" id="fig|1156913.3.peg.1952"/>
<gene>
    <name evidence="1" type="ORF">AORI_1906</name>
</gene>
<name>R4SLR6_9PSEU</name>
<sequence length="182" mass="19808">MEDHVGAAVRRLLEQRNLFLKTENDDVGKVVYVCADDRTPGGFPVGHVIATAGGRTWLAYARVPKGGYHDIAQVAVGVPTFDAAIRAVLDHARSADILRAVERRPGAATKTYTAVVDPGHAEWLTTLEEPQGITHLGGGRVRFTEAAVAYLRNPPSPLSLYLQVQGDELVVDLVPYKLTRDR</sequence>
<proteinExistence type="predicted"/>
<reference evidence="1 2" key="1">
    <citation type="journal article" date="2013" name="BMC Genomics">
        <title>ContigScape: a Cytoscape plugin facilitating microbial genome gap closing.</title>
        <authorList>
            <person name="Tang B."/>
            <person name="Wang Q."/>
            <person name="Yang M."/>
            <person name="Xie F."/>
            <person name="Zhu Y."/>
            <person name="Zhuo Y."/>
            <person name="Wang S."/>
            <person name="Gao H."/>
            <person name="Ding X."/>
            <person name="Zhang L."/>
            <person name="Zhao G."/>
            <person name="Zheng H."/>
        </authorList>
    </citation>
    <scope>NUCLEOTIDE SEQUENCE [LARGE SCALE GENOMIC DNA]</scope>
    <source>
        <strain evidence="1 2">HCCB10007</strain>
    </source>
</reference>
<evidence type="ECO:0000313" key="2">
    <source>
        <dbReference type="Proteomes" id="UP000013968"/>
    </source>
</evidence>
<protein>
    <submittedName>
        <fullName evidence="1">Uncharacterized protein</fullName>
    </submittedName>
</protein>
<dbReference type="RefSeq" id="WP_016332295.1">
    <property type="nucleotide sequence ID" value="NC_021252.1"/>
</dbReference>
<dbReference type="AlphaFoldDB" id="R4SLR6"/>